<organism evidence="3 4">
    <name type="scientific">Rugosimonospora acidiphila</name>
    <dbReference type="NCBI Taxonomy" id="556531"/>
    <lineage>
        <taxon>Bacteria</taxon>
        <taxon>Bacillati</taxon>
        <taxon>Actinomycetota</taxon>
        <taxon>Actinomycetes</taxon>
        <taxon>Micromonosporales</taxon>
        <taxon>Micromonosporaceae</taxon>
        <taxon>Rugosimonospora</taxon>
    </lineage>
</organism>
<name>A0ABP9S9Q5_9ACTN</name>
<keyword evidence="4" id="KW-1185">Reference proteome</keyword>
<evidence type="ECO:0000313" key="3">
    <source>
        <dbReference type="EMBL" id="GAA5193171.1"/>
    </source>
</evidence>
<accession>A0ABP9S9Q5</accession>
<proteinExistence type="predicted"/>
<feature type="region of interest" description="Disordered" evidence="1">
    <location>
        <begin position="391"/>
        <end position="412"/>
    </location>
</feature>
<dbReference type="Proteomes" id="UP001501570">
    <property type="component" value="Unassembled WGS sequence"/>
</dbReference>
<protein>
    <recommendedName>
        <fullName evidence="5">Exo-alpha-sialidase</fullName>
    </recommendedName>
</protein>
<dbReference type="CDD" id="cd15482">
    <property type="entry name" value="Sialidase_non-viral"/>
    <property type="match status" value="1"/>
</dbReference>
<keyword evidence="2" id="KW-0472">Membrane</keyword>
<feature type="region of interest" description="Disordered" evidence="1">
    <location>
        <begin position="75"/>
        <end position="94"/>
    </location>
</feature>
<gene>
    <name evidence="3" type="ORF">GCM10023322_54540</name>
</gene>
<dbReference type="SUPFAM" id="SSF110296">
    <property type="entry name" value="Oligoxyloglucan reducing end-specific cellobiohydrolase"/>
    <property type="match status" value="1"/>
</dbReference>
<evidence type="ECO:0000256" key="2">
    <source>
        <dbReference type="SAM" id="Phobius"/>
    </source>
</evidence>
<feature type="transmembrane region" description="Helical" evidence="2">
    <location>
        <begin position="37"/>
        <end position="59"/>
    </location>
</feature>
<dbReference type="EMBL" id="BAABJQ010000018">
    <property type="protein sequence ID" value="GAA5193171.1"/>
    <property type="molecule type" value="Genomic_DNA"/>
</dbReference>
<dbReference type="RefSeq" id="WP_345634288.1">
    <property type="nucleotide sequence ID" value="NZ_BAABJQ010000018.1"/>
</dbReference>
<evidence type="ECO:0008006" key="5">
    <source>
        <dbReference type="Google" id="ProtNLM"/>
    </source>
</evidence>
<feature type="compositionally biased region" description="Polar residues" evidence="1">
    <location>
        <begin position="396"/>
        <end position="412"/>
    </location>
</feature>
<evidence type="ECO:0000256" key="1">
    <source>
        <dbReference type="SAM" id="MobiDB-lite"/>
    </source>
</evidence>
<reference evidence="4" key="1">
    <citation type="journal article" date="2019" name="Int. J. Syst. Evol. Microbiol.">
        <title>The Global Catalogue of Microorganisms (GCM) 10K type strain sequencing project: providing services to taxonomists for standard genome sequencing and annotation.</title>
        <authorList>
            <consortium name="The Broad Institute Genomics Platform"/>
            <consortium name="The Broad Institute Genome Sequencing Center for Infectious Disease"/>
            <person name="Wu L."/>
            <person name="Ma J."/>
        </authorList>
    </citation>
    <scope>NUCLEOTIDE SEQUENCE [LARGE SCALE GENOMIC DNA]</scope>
    <source>
        <strain evidence="4">JCM 18304</strain>
    </source>
</reference>
<dbReference type="InterPro" id="IPR015943">
    <property type="entry name" value="WD40/YVTN_repeat-like_dom_sf"/>
</dbReference>
<comment type="caution">
    <text evidence="3">The sequence shown here is derived from an EMBL/GenBank/DDBJ whole genome shotgun (WGS) entry which is preliminary data.</text>
</comment>
<keyword evidence="2" id="KW-0812">Transmembrane</keyword>
<feature type="compositionally biased region" description="Pro residues" evidence="1">
    <location>
        <begin position="76"/>
        <end position="90"/>
    </location>
</feature>
<keyword evidence="2" id="KW-1133">Transmembrane helix</keyword>
<evidence type="ECO:0000313" key="4">
    <source>
        <dbReference type="Proteomes" id="UP001501570"/>
    </source>
</evidence>
<sequence>MAELDFNRLRAEIEAATMLPEFDQVARRARRLRARGLLATASAVLVVLALLTPAGVLAARNRGTNTMLGPVSDPYLPAPGPVGPTSPSPSPRGVAPQATIVAADGADIDHVYALVDVCRGSSCDLQLTHLQVSSPVTPTGPAKIGLLRSRPTDPLTGFRLEALSNSCLVISAMPASGGRKYQRIDLGNLTDDPRPGSAEIGDRIGVVDNTGTLWATDARTNMLRSLPQQPPIGQLNVASVAPANGLWVTGTDPVTGDLAVSVSRDAGHHWTTSRLPVMAGANLPVLATYQGQVAYLLARAVDRNFALFRTLDGGMSWQHLDTELPWPVQTDTGAGYGLIVRPDGSLLAWLATDPGPSYAQSTDRGLSFSNATGPDGPVIAVSNGYVSLGSAPRVSSDGSNWVSATAPTLPTS</sequence>
<dbReference type="Gene3D" id="2.130.10.10">
    <property type="entry name" value="YVTN repeat-like/Quinoprotein amine dehydrogenase"/>
    <property type="match status" value="1"/>
</dbReference>